<keyword evidence="4" id="KW-1185">Reference proteome</keyword>
<dbReference type="InterPro" id="IPR011050">
    <property type="entry name" value="Pectin_lyase_fold/virulence"/>
</dbReference>
<comment type="caution">
    <text evidence="3">The sequence shown here is derived from an EMBL/GenBank/DDBJ whole genome shotgun (WGS) entry which is preliminary data.</text>
</comment>
<feature type="chain" id="PRO_5035274540" evidence="1">
    <location>
        <begin position="27"/>
        <end position="1489"/>
    </location>
</feature>
<dbReference type="Proteomes" id="UP000629098">
    <property type="component" value="Unassembled WGS sequence"/>
</dbReference>
<dbReference type="SMART" id="SM00912">
    <property type="entry name" value="Haemagg_act"/>
    <property type="match status" value="1"/>
</dbReference>
<evidence type="ECO:0000256" key="1">
    <source>
        <dbReference type="SAM" id="SignalP"/>
    </source>
</evidence>
<feature type="signal peptide" evidence="1">
    <location>
        <begin position="1"/>
        <end position="26"/>
    </location>
</feature>
<organism evidence="3 4">
    <name type="scientific">Iningainema tapete BLCC-T55</name>
    <dbReference type="NCBI Taxonomy" id="2748662"/>
    <lineage>
        <taxon>Bacteria</taxon>
        <taxon>Bacillati</taxon>
        <taxon>Cyanobacteriota</taxon>
        <taxon>Cyanophyceae</taxon>
        <taxon>Nostocales</taxon>
        <taxon>Scytonemataceae</taxon>
        <taxon>Iningainema tapete</taxon>
    </lineage>
</organism>
<dbReference type="SUPFAM" id="SSF51126">
    <property type="entry name" value="Pectin lyase-like"/>
    <property type="match status" value="2"/>
</dbReference>
<keyword evidence="1" id="KW-0732">Signal</keyword>
<dbReference type="InterPro" id="IPR008638">
    <property type="entry name" value="FhaB/CdiA-like_TPS"/>
</dbReference>
<dbReference type="Pfam" id="PF05860">
    <property type="entry name" value="TPS"/>
    <property type="match status" value="1"/>
</dbReference>
<feature type="domain" description="Filamentous haemagglutinin FhaB/tRNA nuclease CdiA-like TPS" evidence="2">
    <location>
        <begin position="31"/>
        <end position="142"/>
    </location>
</feature>
<evidence type="ECO:0000259" key="2">
    <source>
        <dbReference type="SMART" id="SM00912"/>
    </source>
</evidence>
<dbReference type="RefSeq" id="WP_190825330.1">
    <property type="nucleotide sequence ID" value="NZ_CAWPPI010000013.1"/>
</dbReference>
<reference evidence="3" key="1">
    <citation type="submission" date="2020-09" db="EMBL/GenBank/DDBJ databases">
        <title>Iningainema tapete sp. nov. (Scytonemataceae, Cyanobacteria) from greenhouses in central Florida (USA) produces two types of nodularin with biosynthetic potential for microcystin-LR and anabaenopeptins.</title>
        <authorList>
            <person name="Berthold D.E."/>
            <person name="Lefler F.W."/>
            <person name="Huang I.-S."/>
            <person name="Abdulla H."/>
            <person name="Zimba P.V."/>
            <person name="Laughinghouse H.D. IV."/>
        </authorList>
    </citation>
    <scope>NUCLEOTIDE SEQUENCE</scope>
    <source>
        <strain evidence="3">BLCCT55</strain>
    </source>
</reference>
<proteinExistence type="predicted"/>
<evidence type="ECO:0000313" key="3">
    <source>
        <dbReference type="EMBL" id="MBD2771033.1"/>
    </source>
</evidence>
<accession>A0A8J7BWJ1</accession>
<sequence>MSTSCWSWLSIASLCASLGCANCAQAQITPDASLPNNSIVTPSGNTSIIEGGTQAGSNLFHSFQQFSVPTGGAAYFNNAQDIQNIISRVTGGSISNIDGLIGASGNASLFLLNPNGIIFGPNASLNIGGSFFATTANSLKFADGSFFSTNPSPSSPLLTISVPTGLQLNGNQSGALANAGNLVVKQGQNLTLLGSNVTNNGQLSATGGQVTVAAFSGNAQATFGQAGVFVATDHSSNGLGGTAMIAGIVDASNLSAGEVGGKIQILGSRIGLLDSYLDVSGDAGGGVVLIGGDYQGRGIPQASATYISPLSTIKADALTKGNGGQIIVWGTESTRAYGSLSARGGILAGNGGLIETSSSNFLDVAGIRADASATNGRSGTWLLDPRNVTLAYSNTSNGSFSDSNPDIFTPNGDDAVVFIPDIQRQLDNGTNVTITTGASGSQSGNITAKEFGITKTTANPATLTLQAANDISIQSFEIKSNNGPLNIDLLADNDSSGSGNVSISFGAIETGGGAFTAKAAGLIALEGLGISSNNASVSRAVPIAITSKDITLKNVGIASSSSPLDVLLTSNGGNVSFNGGGVESRGGRFTIQATGGVALENLGITSNNAQSTVNSIAIAGNDVTLKNFGFTSNHNRLDVVLQAVGSVPGNLNLSSGAFETRGGGFTAIAAGSILIERLAINSNNALADTANPITITAPSVSITSAGINSNTTGDGNAGLISINTNSLNLQVGGINSNSTGNGNGGTIEIKGGSLTVQQGVINNVTNGKGNSGNINIDVNSLSVKEGTISSEANNIGNAGDVTIKANSVELAQNGSLASRTRGNGNAGTISINAATMVMRQGGINLTTEAEGKAGQLNLTANSLEMIEKAGIGSNSSGIGNAGDITINVGTAVLNRSGINASTTVRGDAGQINLKAGTLLLSNGTDINNNTLGAGNAGAIAIIADSLIMEDSAVISDTGAVRQTRGVTSINNTGNGGRINLTADTIFLNNNVLVSSETGGTGASGEITINANSLVNKSSSISTSTLENSTGNAGKIQVTAKSVVFENDLPGQQSGLGSVTRGTGDAGTIILNADAVVLRNGGGIGVNTEAQGNAGKLFLTANSLVMENGGIGSESQQSTGNAGEIDIRVNTASLNNSRIRTTTFNSGKGGEIRFTAKEAQLVNNSQIGSETQGSGAGGNINLEIDGALRISDRSSISVSSTTTNTNSTQLGRAGDIEVQANSILLDNQSAIQGEARSTDGGSITLKPRDLLLLRRNSKISTSAGTAQTGGNGGDIIINTNSGFIVAVPEENSDITANAFSGSGGSVNINAIKIFGLTSLSREELSQRLGTADFTQLNPSQLRTSDITAISQVNPFLGGEINITTPDVEPNRGLVPLPSNVVDASQQISTACTPGSGKSSSFIATGRGGIASSPSEPLIVDTVLADWIKLPGERIVGEQGRRGAEEKITPPPLIVEAQGWVVDTNGEITLIAIAPTANDQIWVNASCPIQR</sequence>
<protein>
    <submittedName>
        <fullName evidence="3">Filamentous hemagglutinin N-terminal domain-containing protein</fullName>
    </submittedName>
</protein>
<gene>
    <name evidence="3" type="ORF">ICL16_02560</name>
</gene>
<dbReference type="Gene3D" id="2.160.20.10">
    <property type="entry name" value="Single-stranded right-handed beta-helix, Pectin lyase-like"/>
    <property type="match status" value="3"/>
</dbReference>
<evidence type="ECO:0000313" key="4">
    <source>
        <dbReference type="Proteomes" id="UP000629098"/>
    </source>
</evidence>
<name>A0A8J7BWJ1_9CYAN</name>
<dbReference type="EMBL" id="JACXAE010000013">
    <property type="protein sequence ID" value="MBD2771033.1"/>
    <property type="molecule type" value="Genomic_DNA"/>
</dbReference>
<dbReference type="InterPro" id="IPR012334">
    <property type="entry name" value="Pectin_lyas_fold"/>
</dbReference>
<dbReference type="NCBIfam" id="TIGR01901">
    <property type="entry name" value="adhes_NPXG"/>
    <property type="match status" value="1"/>
</dbReference>